<dbReference type="AlphaFoldDB" id="A0AA36UH89"/>
<keyword evidence="4" id="KW-1185">Reference proteome</keyword>
<dbReference type="EMBL" id="AFQE01000125">
    <property type="protein sequence ID" value="EGQ75126.1"/>
    <property type="molecule type" value="Genomic_DNA"/>
</dbReference>
<evidence type="ECO:0000313" key="3">
    <source>
        <dbReference type="Proteomes" id="UP000004982"/>
    </source>
</evidence>
<dbReference type="Proteomes" id="UP000004982">
    <property type="component" value="Unassembled WGS sequence"/>
</dbReference>
<dbReference type="RefSeq" id="WP_003779806.1">
    <property type="nucleotide sequence ID" value="NZ_CP094241.1"/>
</dbReference>
<dbReference type="NCBIfam" id="TIGR03696">
    <property type="entry name" value="Rhs_assc_core"/>
    <property type="match status" value="1"/>
</dbReference>
<evidence type="ECO:0000313" key="1">
    <source>
        <dbReference type="EMBL" id="EGQ75126.1"/>
    </source>
</evidence>
<dbReference type="Proteomes" id="UP000829455">
    <property type="component" value="Chromosome"/>
</dbReference>
<gene>
    <name evidence="1" type="ORF">HMPREF9418_2517</name>
    <name evidence="2" type="ORF">MON40_01850</name>
</gene>
<organism evidence="1 3">
    <name type="scientific">Neisseria macacae ATCC 33926</name>
    <dbReference type="NCBI Taxonomy" id="997348"/>
    <lineage>
        <taxon>Bacteria</taxon>
        <taxon>Pseudomonadati</taxon>
        <taxon>Pseudomonadota</taxon>
        <taxon>Betaproteobacteria</taxon>
        <taxon>Neisseriales</taxon>
        <taxon>Neisseriaceae</taxon>
        <taxon>Neisseria</taxon>
    </lineage>
</organism>
<name>A0AA36UH89_9NEIS</name>
<proteinExistence type="predicted"/>
<dbReference type="Gene3D" id="2.180.10.10">
    <property type="entry name" value="RHS repeat-associated core"/>
    <property type="match status" value="1"/>
</dbReference>
<reference evidence="1 3" key="1">
    <citation type="submission" date="2011-05" db="EMBL/GenBank/DDBJ databases">
        <authorList>
            <person name="Muzny D."/>
            <person name="Qin X."/>
            <person name="Deng J."/>
            <person name="Jiang H."/>
            <person name="Liu Y."/>
            <person name="Qu J."/>
            <person name="Song X.-Z."/>
            <person name="Zhang L."/>
            <person name="Thornton R."/>
            <person name="Coyle M."/>
            <person name="Francisco L."/>
            <person name="Jackson L."/>
            <person name="Javaid M."/>
            <person name="Korchina V."/>
            <person name="Kovar C."/>
            <person name="Mata R."/>
            <person name="Mathew T."/>
            <person name="Ngo R."/>
            <person name="Nguyen L."/>
            <person name="Nguyen N."/>
            <person name="Okwuonu G."/>
            <person name="Ongeri F."/>
            <person name="Pham C."/>
            <person name="Simmons D."/>
            <person name="Wilczek-Boney K."/>
            <person name="Hale W."/>
            <person name="Jakkamsetti A."/>
            <person name="Pham P."/>
            <person name="Ruth R."/>
            <person name="San Lucas F."/>
            <person name="Warren J."/>
            <person name="Zhang J."/>
            <person name="Zhao Z."/>
            <person name="Zhou C."/>
            <person name="Zhu D."/>
            <person name="Lee S."/>
            <person name="Bess C."/>
            <person name="Blankenburg K."/>
            <person name="Forbes L."/>
            <person name="Fu Q."/>
            <person name="Gubbala S."/>
            <person name="Hirani K."/>
            <person name="Jayaseelan J.C."/>
            <person name="Lara F."/>
            <person name="Munidasa M."/>
            <person name="Palculict T."/>
            <person name="Patil S."/>
            <person name="Pu L.-L."/>
            <person name="Saada N."/>
            <person name="Tang L."/>
            <person name="Weissenberger G."/>
            <person name="Zhu Y."/>
            <person name="Hemphill L."/>
            <person name="Shang Y."/>
            <person name="Youmans B."/>
            <person name="Ayvaz T."/>
            <person name="Ross M."/>
            <person name="Santibanez J."/>
            <person name="Aqrawi P."/>
            <person name="Gross S."/>
            <person name="Joshi V."/>
            <person name="Fowler G."/>
            <person name="Nazareth L."/>
            <person name="Reid J."/>
            <person name="Worley K."/>
            <person name="Petrosino J."/>
            <person name="Highlander S."/>
            <person name="Gibbs R."/>
        </authorList>
    </citation>
    <scope>NUCLEOTIDE SEQUENCE [LARGE SCALE GENOMIC DNA]</scope>
    <source>
        <strain evidence="1 3">ATCC 33926</strain>
    </source>
</reference>
<dbReference type="InterPro" id="IPR050708">
    <property type="entry name" value="T6SS_VgrG/RHS"/>
</dbReference>
<reference evidence="2 4" key="2">
    <citation type="submission" date="2022-03" db="EMBL/GenBank/DDBJ databases">
        <title>Genome sequencing of Neisseria macacae.</title>
        <authorList>
            <person name="Baek M.-G."/>
        </authorList>
    </citation>
    <scope>NUCLEOTIDE SEQUENCE [LARGE SCALE GENOMIC DNA]</scope>
    <source>
        <strain evidence="2 4">ATCC 33926</strain>
    </source>
</reference>
<dbReference type="InterPro" id="IPR022385">
    <property type="entry name" value="Rhs_assc_core"/>
</dbReference>
<evidence type="ECO:0000313" key="2">
    <source>
        <dbReference type="EMBL" id="UNV85294.1"/>
    </source>
</evidence>
<dbReference type="PANTHER" id="PTHR32305:SF15">
    <property type="entry name" value="PROTEIN RHSA-RELATED"/>
    <property type="match status" value="1"/>
</dbReference>
<accession>A0AA36UH89</accession>
<sequence length="72" mass="8546">MPHNAKGEAVWTAKYEAWGRIRNGTVSDDPKVNIPSRFQGQYYDRESGLHYNRFRHDDTEIRRCMSQDMIRS</sequence>
<protein>
    <submittedName>
        <fullName evidence="2">Rhs family protein</fullName>
    </submittedName>
    <submittedName>
        <fullName evidence="1">RhsG core protein</fullName>
    </submittedName>
</protein>
<evidence type="ECO:0000313" key="4">
    <source>
        <dbReference type="Proteomes" id="UP000829455"/>
    </source>
</evidence>
<dbReference type="EMBL" id="CP094241">
    <property type="protein sequence ID" value="UNV85294.1"/>
    <property type="molecule type" value="Genomic_DNA"/>
</dbReference>
<dbReference type="PANTHER" id="PTHR32305">
    <property type="match status" value="1"/>
</dbReference>